<accession>A0A7Y5ASH9</accession>
<name>A0A7Y5ASH9_9GAMM</name>
<comment type="caution">
    <text evidence="2">The sequence shown here is derived from an EMBL/GenBank/DDBJ whole genome shotgun (WGS) entry which is preliminary data.</text>
</comment>
<dbReference type="Gene3D" id="3.30.2010.10">
    <property type="entry name" value="Metalloproteases ('zincins'), catalytic domain"/>
    <property type="match status" value="1"/>
</dbReference>
<dbReference type="InterPro" id="IPR002725">
    <property type="entry name" value="YgjP-like_metallopeptidase"/>
</dbReference>
<gene>
    <name evidence="2" type="ORF">HRH59_14295</name>
</gene>
<feature type="domain" description="YgjP-like metallopeptidase" evidence="1">
    <location>
        <begin position="66"/>
        <end position="149"/>
    </location>
</feature>
<dbReference type="Pfam" id="PF01863">
    <property type="entry name" value="YgjP-like"/>
    <property type="match status" value="1"/>
</dbReference>
<reference evidence="2 3" key="1">
    <citation type="submission" date="2020-06" db="EMBL/GenBank/DDBJ databases">
        <title>Rheinheimera sp. nov., a marine bacterium isolated from coastal.</title>
        <authorList>
            <person name="Yu Q."/>
            <person name="Qi Y."/>
            <person name="Pu J."/>
        </authorList>
    </citation>
    <scope>NUCLEOTIDE SEQUENCE [LARGE SCALE GENOMIC DNA]</scope>
    <source>
        <strain evidence="2 3">YQF-2</strain>
    </source>
</reference>
<evidence type="ECO:0000313" key="3">
    <source>
        <dbReference type="Proteomes" id="UP000523161"/>
    </source>
</evidence>
<dbReference type="PANTHER" id="PTHR30399:SF1">
    <property type="entry name" value="UTP PYROPHOSPHATASE"/>
    <property type="match status" value="1"/>
</dbReference>
<keyword evidence="3" id="KW-1185">Reference proteome</keyword>
<dbReference type="InterPro" id="IPR053136">
    <property type="entry name" value="UTP_pyrophosphatase-like"/>
</dbReference>
<dbReference type="CDD" id="cd07344">
    <property type="entry name" value="M48_yhfN_like"/>
    <property type="match status" value="1"/>
</dbReference>
<protein>
    <submittedName>
        <fullName evidence="2">M48 family metallopeptidase</fullName>
    </submittedName>
</protein>
<dbReference type="PANTHER" id="PTHR30399">
    <property type="entry name" value="UNCHARACTERIZED PROTEIN YGJP"/>
    <property type="match status" value="1"/>
</dbReference>
<evidence type="ECO:0000313" key="2">
    <source>
        <dbReference type="EMBL" id="NRQ43720.1"/>
    </source>
</evidence>
<dbReference type="EMBL" id="JABSOD010000016">
    <property type="protein sequence ID" value="NRQ43720.1"/>
    <property type="molecule type" value="Genomic_DNA"/>
</dbReference>
<dbReference type="Proteomes" id="UP000523161">
    <property type="component" value="Unassembled WGS sequence"/>
</dbReference>
<dbReference type="RefSeq" id="WP_173501957.1">
    <property type="nucleotide sequence ID" value="NZ_JABSOD010000016.1"/>
</dbReference>
<dbReference type="AlphaFoldDB" id="A0A7Y5ASH9"/>
<evidence type="ECO:0000259" key="1">
    <source>
        <dbReference type="Pfam" id="PF01863"/>
    </source>
</evidence>
<sequence length="166" mass="19086">MNSINYLAGYPEHIQQQATGLLQSGRLSSYLAEKYPAVHQVQSDKALYGYVNELKNNYMRNTPSLSQVRYDSKLNVIKQALGMHTFASRVQGNKLKAHNSISIAALFKQAPEAFLRMIVVHELAHFKEKDHNKAFYKLCQHMEPAYHQLELDTRLWLLCRDYTATA</sequence>
<organism evidence="2 3">
    <name type="scientific">Rheinheimera lutimaris</name>
    <dbReference type="NCBI Taxonomy" id="2740584"/>
    <lineage>
        <taxon>Bacteria</taxon>
        <taxon>Pseudomonadati</taxon>
        <taxon>Pseudomonadota</taxon>
        <taxon>Gammaproteobacteria</taxon>
        <taxon>Chromatiales</taxon>
        <taxon>Chromatiaceae</taxon>
        <taxon>Rheinheimera</taxon>
    </lineage>
</organism>
<proteinExistence type="predicted"/>